<dbReference type="STRING" id="286115.A0A507DAI8"/>
<comment type="caution">
    <text evidence="3">The sequence shown here is derived from an EMBL/GenBank/DDBJ whole genome shotgun (WGS) entry which is preliminary data.</text>
</comment>
<name>A0A507DAI8_9FUNG</name>
<dbReference type="VEuPathDB" id="FungiDB:SeMB42_g03019"/>
<feature type="compositionally biased region" description="Low complexity" evidence="1">
    <location>
        <begin position="140"/>
        <end position="150"/>
    </location>
</feature>
<feature type="region of interest" description="Disordered" evidence="1">
    <location>
        <begin position="113"/>
        <end position="132"/>
    </location>
</feature>
<protein>
    <recommendedName>
        <fullName evidence="2">RGS domain-containing protein</fullName>
    </recommendedName>
</protein>
<dbReference type="AlphaFoldDB" id="A0A507DAI8"/>
<dbReference type="CDD" id="cd07440">
    <property type="entry name" value="RGS"/>
    <property type="match status" value="1"/>
</dbReference>
<feature type="compositionally biased region" description="Acidic residues" evidence="1">
    <location>
        <begin position="199"/>
        <end position="208"/>
    </location>
</feature>
<feature type="domain" description="RGS" evidence="2">
    <location>
        <begin position="300"/>
        <end position="409"/>
    </location>
</feature>
<feature type="region of interest" description="Disordered" evidence="1">
    <location>
        <begin position="140"/>
        <end position="247"/>
    </location>
</feature>
<keyword evidence="4" id="KW-1185">Reference proteome</keyword>
<dbReference type="InterPro" id="IPR016137">
    <property type="entry name" value="RGS"/>
</dbReference>
<dbReference type="PANTHER" id="PTHR10845">
    <property type="entry name" value="REGULATOR OF G PROTEIN SIGNALING"/>
    <property type="match status" value="1"/>
</dbReference>
<dbReference type="PANTHER" id="PTHR10845:SF192">
    <property type="entry name" value="DOUBLE HIT, ISOFORM B"/>
    <property type="match status" value="1"/>
</dbReference>
<sequence length="432" mass="47423">MLTDSALPTNRNLEYVANKLGELGYTASENLDALTEHRTRWGDSRPLRLILHRNASLSPEGFRHTIPIVSSNVVSQTARISLLSAKPNRPHQLRNSGTMRDTMRLALSSIMKDTKGLSKSDPETSTNNGPATMDTLAARASHVSRASVTSNCAPPSRRTSVTDHEDVRADPSKAPSRGLIPSLSPFRSRAKSSDKAFDPDTDNADDADTPLAPPPLGIRTYWGRRSRSNSNSGDPARASAPSEASTLERRVARMAPLPDKIGSPSPSMHLTPNTGSTPDGLLSLGVLLKDGYPHLPLKAFRYFLETVEFSVENLDFWECVTAFREYADAASSIMVGPGADQELESRALQILQRFMVREAPQEINIPISMVSKVVVDIMERKLVDKCSFDGPADHVYHIMRTSSFPHFIRLLQEESRQIHKEQSSSSPNSVSA</sequence>
<dbReference type="InterPro" id="IPR044926">
    <property type="entry name" value="RGS_subdomain_2"/>
</dbReference>
<dbReference type="PROSITE" id="PS50132">
    <property type="entry name" value="RGS"/>
    <property type="match status" value="1"/>
</dbReference>
<organism evidence="3 4">
    <name type="scientific">Synchytrium endobioticum</name>
    <dbReference type="NCBI Taxonomy" id="286115"/>
    <lineage>
        <taxon>Eukaryota</taxon>
        <taxon>Fungi</taxon>
        <taxon>Fungi incertae sedis</taxon>
        <taxon>Chytridiomycota</taxon>
        <taxon>Chytridiomycota incertae sedis</taxon>
        <taxon>Chytridiomycetes</taxon>
        <taxon>Synchytriales</taxon>
        <taxon>Synchytriaceae</taxon>
        <taxon>Synchytrium</taxon>
    </lineage>
</organism>
<reference evidence="3 4" key="1">
    <citation type="journal article" date="2019" name="Sci. Rep.">
        <title>Comparative genomics of chytrid fungi reveal insights into the obligate biotrophic and pathogenic lifestyle of Synchytrium endobioticum.</title>
        <authorList>
            <person name="van de Vossenberg B.T.L.H."/>
            <person name="Warris S."/>
            <person name="Nguyen H.D.T."/>
            <person name="van Gent-Pelzer M.P.E."/>
            <person name="Joly D.L."/>
            <person name="van de Geest H.C."/>
            <person name="Bonants P.J.M."/>
            <person name="Smith D.S."/>
            <person name="Levesque C.A."/>
            <person name="van der Lee T.A.J."/>
        </authorList>
    </citation>
    <scope>NUCLEOTIDE SEQUENCE [LARGE SCALE GENOMIC DNA]</scope>
    <source>
        <strain evidence="3 4">MB42</strain>
    </source>
</reference>
<proteinExistence type="predicted"/>
<evidence type="ECO:0000313" key="3">
    <source>
        <dbReference type="EMBL" id="TPX48411.1"/>
    </source>
</evidence>
<dbReference type="Pfam" id="PF00615">
    <property type="entry name" value="RGS"/>
    <property type="match status" value="1"/>
</dbReference>
<feature type="compositionally biased region" description="Basic and acidic residues" evidence="1">
    <location>
        <begin position="113"/>
        <end position="122"/>
    </location>
</feature>
<evidence type="ECO:0000259" key="2">
    <source>
        <dbReference type="PROSITE" id="PS50132"/>
    </source>
</evidence>
<feature type="compositionally biased region" description="Basic and acidic residues" evidence="1">
    <location>
        <begin position="160"/>
        <end position="171"/>
    </location>
</feature>
<dbReference type="EMBL" id="QEAN01000100">
    <property type="protein sequence ID" value="TPX48411.1"/>
    <property type="molecule type" value="Genomic_DNA"/>
</dbReference>
<dbReference type="SUPFAM" id="SSF48097">
    <property type="entry name" value="Regulator of G-protein signaling, RGS"/>
    <property type="match status" value="1"/>
</dbReference>
<dbReference type="PRINTS" id="PR01301">
    <property type="entry name" value="RGSPROTEIN"/>
</dbReference>
<dbReference type="InterPro" id="IPR036305">
    <property type="entry name" value="RGS_sf"/>
</dbReference>
<evidence type="ECO:0000256" key="1">
    <source>
        <dbReference type="SAM" id="MobiDB-lite"/>
    </source>
</evidence>
<gene>
    <name evidence="3" type="ORF">SeMB42_g03019</name>
</gene>
<evidence type="ECO:0000313" key="4">
    <source>
        <dbReference type="Proteomes" id="UP000317494"/>
    </source>
</evidence>
<accession>A0A507DAI8</accession>
<dbReference type="Gene3D" id="1.10.167.10">
    <property type="entry name" value="Regulator of G-protein Signalling 4, domain 2"/>
    <property type="match status" value="1"/>
</dbReference>
<dbReference type="SMART" id="SM00315">
    <property type="entry name" value="RGS"/>
    <property type="match status" value="1"/>
</dbReference>
<dbReference type="Proteomes" id="UP000317494">
    <property type="component" value="Unassembled WGS sequence"/>
</dbReference>